<dbReference type="AlphaFoldDB" id="A0A914P5W7"/>
<evidence type="ECO:0000313" key="2">
    <source>
        <dbReference type="Proteomes" id="UP000887578"/>
    </source>
</evidence>
<dbReference type="Proteomes" id="UP000887578">
    <property type="component" value="Unplaced"/>
</dbReference>
<protein>
    <submittedName>
        <fullName evidence="3">Uncharacterized protein</fullName>
    </submittedName>
</protein>
<sequence>MRTQTNTPFASSSLFDDDQPSSIIPTNNLCSTNSPTFGSNIGGGCDPSSFSSSSSLSNISCDENNLIKSTAGSFDLLDTHSFSPIPSSSTSTSLAAASSNPIPIPTASGLTPSPFPFSFGGLPSVFETNMTLGYGDPISIPPTPEPFLSTSLPPAASNLPLSVQKQLCQNLFDKQTTEEENAKWMPMQRDFQHFLLTGQNPEHLAPGWKEFGHRGSI</sequence>
<evidence type="ECO:0000256" key="1">
    <source>
        <dbReference type="SAM" id="MobiDB-lite"/>
    </source>
</evidence>
<proteinExistence type="predicted"/>
<name>A0A914P5W7_9BILA</name>
<reference evidence="3" key="1">
    <citation type="submission" date="2022-11" db="UniProtKB">
        <authorList>
            <consortium name="WormBaseParasite"/>
        </authorList>
    </citation>
    <scope>IDENTIFICATION</scope>
</reference>
<keyword evidence="2" id="KW-1185">Reference proteome</keyword>
<accession>A0A914P5W7</accession>
<evidence type="ECO:0000313" key="3">
    <source>
        <dbReference type="WBParaSite" id="PDA_v2.g1275.t1"/>
    </source>
</evidence>
<organism evidence="2 3">
    <name type="scientific">Panagrolaimus davidi</name>
    <dbReference type="NCBI Taxonomy" id="227884"/>
    <lineage>
        <taxon>Eukaryota</taxon>
        <taxon>Metazoa</taxon>
        <taxon>Ecdysozoa</taxon>
        <taxon>Nematoda</taxon>
        <taxon>Chromadorea</taxon>
        <taxon>Rhabditida</taxon>
        <taxon>Tylenchina</taxon>
        <taxon>Panagrolaimomorpha</taxon>
        <taxon>Panagrolaimoidea</taxon>
        <taxon>Panagrolaimidae</taxon>
        <taxon>Panagrolaimus</taxon>
    </lineage>
</organism>
<dbReference type="WBParaSite" id="PDA_v2.g1275.t1">
    <property type="protein sequence ID" value="PDA_v2.g1275.t1"/>
    <property type="gene ID" value="PDA_v2.g1275"/>
</dbReference>
<feature type="region of interest" description="Disordered" evidence="1">
    <location>
        <begin position="1"/>
        <end position="20"/>
    </location>
</feature>